<organism evidence="3 4">
    <name type="scientific">Acetivibrio saccincola</name>
    <dbReference type="NCBI Taxonomy" id="1677857"/>
    <lineage>
        <taxon>Bacteria</taxon>
        <taxon>Bacillati</taxon>
        <taxon>Bacillota</taxon>
        <taxon>Clostridia</taxon>
        <taxon>Eubacteriales</taxon>
        <taxon>Oscillospiraceae</taxon>
        <taxon>Acetivibrio</taxon>
    </lineage>
</organism>
<gene>
    <name evidence="2" type="ORF">B9R14_08615</name>
    <name evidence="3" type="ORF">B9R14_09305</name>
</gene>
<evidence type="ECO:0000259" key="1">
    <source>
        <dbReference type="Pfam" id="PF13817"/>
    </source>
</evidence>
<accession>A0A2S8RAV6</accession>
<proteinExistence type="predicted"/>
<comment type="caution">
    <text evidence="3">The sequence shown here is derived from an EMBL/GenBank/DDBJ whole genome shotgun (WGS) entry which is preliminary data.</text>
</comment>
<dbReference type="EMBL" id="NEMB01000003">
    <property type="protein sequence ID" value="PQQ66920.1"/>
    <property type="molecule type" value="Genomic_DNA"/>
</dbReference>
<name>A0A2S8RAV6_9FIRM</name>
<dbReference type="Proteomes" id="UP000239720">
    <property type="component" value="Unassembled WGS sequence"/>
</dbReference>
<reference evidence="3 4" key="1">
    <citation type="journal article" date="2018" name="Syst. Appl. Microbiol.">
        <title>Characterization and high-quality draft genome sequence of Herbivorax saccincola A7, an anaerobic, alkaliphilic, thermophilic, cellulolytic, and xylanolytic bacterium.</title>
        <authorList>
            <person name="Aikawa S."/>
            <person name="Baramee S."/>
            <person name="Sermsathanaswadi J."/>
            <person name="Thianheng P."/>
            <person name="Tachaapaikoon C."/>
            <person name="Shikata A."/>
            <person name="Waeonukul R."/>
            <person name="Pason P."/>
            <person name="Ratanakhanokchai K."/>
            <person name="Kosugi A."/>
        </authorList>
    </citation>
    <scope>NUCLEOTIDE SEQUENCE [LARGE SCALE GENOMIC DNA]</scope>
    <source>
        <strain evidence="3 4">A7</strain>
    </source>
</reference>
<dbReference type="Pfam" id="PF13817">
    <property type="entry name" value="DDE_Tnp_IS66_C"/>
    <property type="match status" value="1"/>
</dbReference>
<dbReference type="InterPro" id="IPR039552">
    <property type="entry name" value="IS66_C"/>
</dbReference>
<feature type="domain" description="Transposase IS66 C-terminal" evidence="1">
    <location>
        <begin position="1"/>
        <end position="39"/>
    </location>
</feature>
<dbReference type="EMBL" id="NEMB01000003">
    <property type="protein sequence ID" value="PQQ66801.1"/>
    <property type="molecule type" value="Genomic_DNA"/>
</dbReference>
<protein>
    <recommendedName>
        <fullName evidence="1">Transposase IS66 C-terminal domain-containing protein</fullName>
    </recommendedName>
</protein>
<sequence length="52" mass="5994">METAKANKLMVEKYLTYLINALSNLKIDDKSKLKDLMPWSKSLPDNLKIPTK</sequence>
<dbReference type="AlphaFoldDB" id="A0A2S8RAV6"/>
<evidence type="ECO:0000313" key="4">
    <source>
        <dbReference type="Proteomes" id="UP000239720"/>
    </source>
</evidence>
<evidence type="ECO:0000313" key="3">
    <source>
        <dbReference type="EMBL" id="PQQ66920.1"/>
    </source>
</evidence>
<evidence type="ECO:0000313" key="2">
    <source>
        <dbReference type="EMBL" id="PQQ66801.1"/>
    </source>
</evidence>